<evidence type="ECO:0000313" key="2">
    <source>
        <dbReference type="Proteomes" id="UP000321363"/>
    </source>
</evidence>
<organism evidence="1 2">
    <name type="scientific">Metabacillus litoralis</name>
    <dbReference type="NCBI Taxonomy" id="152268"/>
    <lineage>
        <taxon>Bacteria</taxon>
        <taxon>Bacillati</taxon>
        <taxon>Bacillota</taxon>
        <taxon>Bacilli</taxon>
        <taxon>Bacillales</taxon>
        <taxon>Bacillaceae</taxon>
        <taxon>Metabacillus</taxon>
    </lineage>
</organism>
<keyword evidence="2" id="KW-1185">Reference proteome</keyword>
<reference evidence="1 2" key="1">
    <citation type="journal article" date="2005" name="Int. J. Syst. Evol. Microbiol.">
        <title>Bacillus litoralis sp. nov., isolated from a tidal flat of the Yellow Sea in Korea.</title>
        <authorList>
            <person name="Yoon J.H."/>
            <person name="Oh T.K."/>
        </authorList>
    </citation>
    <scope>NUCLEOTIDE SEQUENCE [LARGE SCALE GENOMIC DNA]</scope>
    <source>
        <strain evidence="1 2">SW-211</strain>
    </source>
</reference>
<protein>
    <submittedName>
        <fullName evidence="1">Uncharacterized protein</fullName>
    </submittedName>
</protein>
<dbReference type="InterPro" id="IPR046169">
    <property type="entry name" value="DUF6171"/>
</dbReference>
<dbReference type="EMBL" id="VOQF01000006">
    <property type="protein sequence ID" value="TXC90544.1"/>
    <property type="molecule type" value="Genomic_DNA"/>
</dbReference>
<evidence type="ECO:0000313" key="1">
    <source>
        <dbReference type="EMBL" id="TXC90544.1"/>
    </source>
</evidence>
<accession>A0A5C6W2L3</accession>
<sequence>MTTNVCKSCTRNVILKKQEVDRVLSNHKGSENIIVSNEVFEERMSACRTCPSLVYGSTCSHSGCLVEYRAKFSTKRCPSPHGAKW</sequence>
<dbReference type="OrthoDB" id="7061841at2"/>
<dbReference type="RefSeq" id="WP_146948693.1">
    <property type="nucleotide sequence ID" value="NZ_VOQF01000006.1"/>
</dbReference>
<gene>
    <name evidence="1" type="ORF">FS935_11530</name>
</gene>
<dbReference type="Pfam" id="PF19668">
    <property type="entry name" value="DUF6171"/>
    <property type="match status" value="1"/>
</dbReference>
<name>A0A5C6W2L3_9BACI</name>
<dbReference type="AlphaFoldDB" id="A0A5C6W2L3"/>
<dbReference type="Proteomes" id="UP000321363">
    <property type="component" value="Unassembled WGS sequence"/>
</dbReference>
<proteinExistence type="predicted"/>
<comment type="caution">
    <text evidence="1">The sequence shown here is derived from an EMBL/GenBank/DDBJ whole genome shotgun (WGS) entry which is preliminary data.</text>
</comment>